<evidence type="ECO:0000313" key="3">
    <source>
        <dbReference type="Proteomes" id="UP000054485"/>
    </source>
</evidence>
<protein>
    <submittedName>
        <fullName evidence="2">Uncharacterized protein</fullName>
    </submittedName>
</protein>
<organism evidence="2 3">
    <name type="scientific">Suillus luteus UH-Slu-Lm8-n1</name>
    <dbReference type="NCBI Taxonomy" id="930992"/>
    <lineage>
        <taxon>Eukaryota</taxon>
        <taxon>Fungi</taxon>
        <taxon>Dikarya</taxon>
        <taxon>Basidiomycota</taxon>
        <taxon>Agaricomycotina</taxon>
        <taxon>Agaricomycetes</taxon>
        <taxon>Agaricomycetidae</taxon>
        <taxon>Boletales</taxon>
        <taxon>Suillineae</taxon>
        <taxon>Suillaceae</taxon>
        <taxon>Suillus</taxon>
    </lineage>
</organism>
<evidence type="ECO:0000313" key="2">
    <source>
        <dbReference type="EMBL" id="KIK31614.1"/>
    </source>
</evidence>
<name>A0A0D0A0B8_9AGAM</name>
<reference evidence="3" key="2">
    <citation type="submission" date="2015-01" db="EMBL/GenBank/DDBJ databases">
        <title>Evolutionary Origins and Diversification of the Mycorrhizal Mutualists.</title>
        <authorList>
            <consortium name="DOE Joint Genome Institute"/>
            <consortium name="Mycorrhizal Genomics Consortium"/>
            <person name="Kohler A."/>
            <person name="Kuo A."/>
            <person name="Nagy L.G."/>
            <person name="Floudas D."/>
            <person name="Copeland A."/>
            <person name="Barry K.W."/>
            <person name="Cichocki N."/>
            <person name="Veneault-Fourrey C."/>
            <person name="LaButti K."/>
            <person name="Lindquist E.A."/>
            <person name="Lipzen A."/>
            <person name="Lundell T."/>
            <person name="Morin E."/>
            <person name="Murat C."/>
            <person name="Riley R."/>
            <person name="Ohm R."/>
            <person name="Sun H."/>
            <person name="Tunlid A."/>
            <person name="Henrissat B."/>
            <person name="Grigoriev I.V."/>
            <person name="Hibbett D.S."/>
            <person name="Martin F."/>
        </authorList>
    </citation>
    <scope>NUCLEOTIDE SEQUENCE [LARGE SCALE GENOMIC DNA]</scope>
    <source>
        <strain evidence="3">UH-Slu-Lm8-n1</strain>
    </source>
</reference>
<dbReference type="HOGENOM" id="CLU_1653291_0_0_1"/>
<sequence length="160" mass="18282">MLTVTPLSDSPLAYPAFHACYSSYHPPPLPKKKKTRRAGRRIRATHDLARHSIPPPPPPSEPISFLSVDTPTSLPTPPRPPSPLPSNSEPPFTVLELLDWIREFVGEKVKVVEKRIGEVDELIHRRLNCEVIRLEKVISFGDKLHWETHWTDFDWSVLDD</sequence>
<feature type="compositionally biased region" description="Basic residues" evidence="1">
    <location>
        <begin position="30"/>
        <end position="43"/>
    </location>
</feature>
<keyword evidence="3" id="KW-1185">Reference proteome</keyword>
<proteinExistence type="predicted"/>
<evidence type="ECO:0000256" key="1">
    <source>
        <dbReference type="SAM" id="MobiDB-lite"/>
    </source>
</evidence>
<feature type="compositionally biased region" description="Pro residues" evidence="1">
    <location>
        <begin position="74"/>
        <end position="84"/>
    </location>
</feature>
<accession>A0A0D0A0B8</accession>
<gene>
    <name evidence="2" type="ORF">CY34DRAFT_19749</name>
</gene>
<feature type="region of interest" description="Disordered" evidence="1">
    <location>
        <begin position="21"/>
        <end position="88"/>
    </location>
</feature>
<dbReference type="Proteomes" id="UP000054485">
    <property type="component" value="Unassembled WGS sequence"/>
</dbReference>
<dbReference type="EMBL" id="KN836825">
    <property type="protein sequence ID" value="KIK31614.1"/>
    <property type="molecule type" value="Genomic_DNA"/>
</dbReference>
<dbReference type="AlphaFoldDB" id="A0A0D0A0B8"/>
<dbReference type="InParanoid" id="A0A0D0A0B8"/>
<reference evidence="2 3" key="1">
    <citation type="submission" date="2014-04" db="EMBL/GenBank/DDBJ databases">
        <authorList>
            <consortium name="DOE Joint Genome Institute"/>
            <person name="Kuo A."/>
            <person name="Ruytinx J."/>
            <person name="Rineau F."/>
            <person name="Colpaert J."/>
            <person name="Kohler A."/>
            <person name="Nagy L.G."/>
            <person name="Floudas D."/>
            <person name="Copeland A."/>
            <person name="Barry K.W."/>
            <person name="Cichocki N."/>
            <person name="Veneault-Fourrey C."/>
            <person name="LaButti K."/>
            <person name="Lindquist E.A."/>
            <person name="Lipzen A."/>
            <person name="Lundell T."/>
            <person name="Morin E."/>
            <person name="Murat C."/>
            <person name="Sun H."/>
            <person name="Tunlid A."/>
            <person name="Henrissat B."/>
            <person name="Grigoriev I.V."/>
            <person name="Hibbett D.S."/>
            <person name="Martin F."/>
            <person name="Nordberg H.P."/>
            <person name="Cantor M.N."/>
            <person name="Hua S.X."/>
        </authorList>
    </citation>
    <scope>NUCLEOTIDE SEQUENCE [LARGE SCALE GENOMIC DNA]</scope>
    <source>
        <strain evidence="2 3">UH-Slu-Lm8-n1</strain>
    </source>
</reference>